<accession>A0ABP3WYL2</accession>
<reference evidence="3" key="1">
    <citation type="journal article" date="2019" name="Int. J. Syst. Evol. Microbiol.">
        <title>The Global Catalogue of Microorganisms (GCM) 10K type strain sequencing project: providing services to taxonomists for standard genome sequencing and annotation.</title>
        <authorList>
            <consortium name="The Broad Institute Genomics Platform"/>
            <consortium name="The Broad Institute Genome Sequencing Center for Infectious Disease"/>
            <person name="Wu L."/>
            <person name="Ma J."/>
        </authorList>
    </citation>
    <scope>NUCLEOTIDE SEQUENCE [LARGE SCALE GENOMIC DNA]</scope>
    <source>
        <strain evidence="3">JCM 15896</strain>
    </source>
</reference>
<keyword evidence="3" id="KW-1185">Reference proteome</keyword>
<dbReference type="SUPFAM" id="SSF53474">
    <property type="entry name" value="alpha/beta-Hydrolases"/>
    <property type="match status" value="1"/>
</dbReference>
<dbReference type="Proteomes" id="UP001500359">
    <property type="component" value="Unassembled WGS sequence"/>
</dbReference>
<organism evidence="2 3">
    <name type="scientific">Aliiglaciecola litoralis</name>
    <dbReference type="NCBI Taxonomy" id="582857"/>
    <lineage>
        <taxon>Bacteria</taxon>
        <taxon>Pseudomonadati</taxon>
        <taxon>Pseudomonadota</taxon>
        <taxon>Gammaproteobacteria</taxon>
        <taxon>Alteromonadales</taxon>
        <taxon>Alteromonadaceae</taxon>
        <taxon>Aliiglaciecola</taxon>
    </lineage>
</organism>
<feature type="compositionally biased region" description="Basic and acidic residues" evidence="1">
    <location>
        <begin position="262"/>
        <end position="280"/>
    </location>
</feature>
<evidence type="ECO:0008006" key="4">
    <source>
        <dbReference type="Google" id="ProtNLM"/>
    </source>
</evidence>
<gene>
    <name evidence="2" type="ORF">GCM10009114_20940</name>
</gene>
<name>A0ABP3WYL2_9ALTE</name>
<comment type="caution">
    <text evidence="2">The sequence shown here is derived from an EMBL/GenBank/DDBJ whole genome shotgun (WGS) entry which is preliminary data.</text>
</comment>
<evidence type="ECO:0000313" key="2">
    <source>
        <dbReference type="EMBL" id="GAA0856982.1"/>
    </source>
</evidence>
<sequence>MLTGHFIASDNRQVFVTQFGTPNPHKTLLLLPSLFEEMNLCRAIVAKQAAFLVEQGYCVYALDYAGTGDSQGDINQVTANDWHADILATVVWLTSQGVQSLSLWGIRFGGLIALTSLPKVVEILPVNRVLLWKPVPKGKQFMTQFLRLKQANSMMQGQTKINWREHILGGEETEVAGYIINAPLLASIDALEMPKELTHRTAIRWLELAATSVTPAIQIQTKQWPEAQFSVSCIQGSAFWQIPEIFAQPHLHQPTLNALQGKDADDNQLKANDNDKEAPL</sequence>
<proteinExistence type="predicted"/>
<protein>
    <recommendedName>
        <fullName evidence="4">Exosortase A system-associated hydrolase 2</fullName>
    </recommendedName>
</protein>
<dbReference type="Gene3D" id="3.40.50.1820">
    <property type="entry name" value="alpha/beta hydrolase"/>
    <property type="match status" value="1"/>
</dbReference>
<evidence type="ECO:0000313" key="3">
    <source>
        <dbReference type="Proteomes" id="UP001500359"/>
    </source>
</evidence>
<dbReference type="EMBL" id="BAAAFD010000005">
    <property type="protein sequence ID" value="GAA0856982.1"/>
    <property type="molecule type" value="Genomic_DNA"/>
</dbReference>
<evidence type="ECO:0000256" key="1">
    <source>
        <dbReference type="SAM" id="MobiDB-lite"/>
    </source>
</evidence>
<dbReference type="InterPro" id="IPR029058">
    <property type="entry name" value="AB_hydrolase_fold"/>
</dbReference>
<feature type="region of interest" description="Disordered" evidence="1">
    <location>
        <begin position="260"/>
        <end position="280"/>
    </location>
</feature>